<reference evidence="1 2" key="1">
    <citation type="submission" date="2022-06" db="EMBL/GenBank/DDBJ databases">
        <title>Rhizosaccharibacter gen. nov. sp. nov. KSS12, endophytic bacteria isolated from sugarcane.</title>
        <authorList>
            <person name="Pitiwittayakul N."/>
        </authorList>
    </citation>
    <scope>NUCLEOTIDE SEQUENCE [LARGE SCALE GENOMIC DNA]</scope>
    <source>
        <strain evidence="1 2">KSS12</strain>
    </source>
</reference>
<accession>A0ABT1VT89</accession>
<keyword evidence="2" id="KW-1185">Reference proteome</keyword>
<dbReference type="Proteomes" id="UP001524547">
    <property type="component" value="Unassembled WGS sequence"/>
</dbReference>
<protein>
    <submittedName>
        <fullName evidence="1">Uncharacterized protein</fullName>
    </submittedName>
</protein>
<proteinExistence type="predicted"/>
<dbReference type="EMBL" id="JAMZEJ010000001">
    <property type="protein sequence ID" value="MCQ8239557.1"/>
    <property type="molecule type" value="Genomic_DNA"/>
</dbReference>
<sequence>MPSGDACGSSPPENDAGTYRRDLNFLIEYLTVQTMSAPMLAGIGLLHVLGVNIGFGGGAPIGGVQVDGTGNILTDAAGQPLVETAP</sequence>
<dbReference type="RefSeq" id="WP_422918292.1">
    <property type="nucleotide sequence ID" value="NZ_JAMZEJ010000001.1"/>
</dbReference>
<comment type="caution">
    <text evidence="1">The sequence shown here is derived from an EMBL/GenBank/DDBJ whole genome shotgun (WGS) entry which is preliminary data.</text>
</comment>
<evidence type="ECO:0000313" key="2">
    <source>
        <dbReference type="Proteomes" id="UP001524547"/>
    </source>
</evidence>
<evidence type="ECO:0000313" key="1">
    <source>
        <dbReference type="EMBL" id="MCQ8239557.1"/>
    </source>
</evidence>
<name>A0ABT1VT89_9PROT</name>
<gene>
    <name evidence="1" type="ORF">NFI88_01710</name>
</gene>
<organism evidence="1 2">
    <name type="scientific">Rhizosaccharibacter radicis</name>
    <dbReference type="NCBI Taxonomy" id="2782605"/>
    <lineage>
        <taxon>Bacteria</taxon>
        <taxon>Pseudomonadati</taxon>
        <taxon>Pseudomonadota</taxon>
        <taxon>Alphaproteobacteria</taxon>
        <taxon>Acetobacterales</taxon>
        <taxon>Acetobacteraceae</taxon>
        <taxon>Rhizosaccharibacter</taxon>
    </lineage>
</organism>